<dbReference type="RefSeq" id="WP_055043683.1">
    <property type="nucleotide sequence ID" value="NZ_CP035686.1"/>
</dbReference>
<proteinExistence type="predicted"/>
<sequence length="218" mass="24697">MLKELGHLVDKYESRKISEDDLIGAAAELRAKQFIWQSGHGQGRYYEILRHQDFREYFENLFGAFGDTFFVDEQYAYCGIIPKKSTPALKLNESFFLLILAKLHDGELRKGCCDEGRTSPSEDLLLDEYERLTGRIKPKSSDTHEALARLAKYGVIELGPKNTETDMRQITILPSIMKVVSQSYIEEMLDLCGVDGEVTSYDEDVEFSSGGGEVSENE</sequence>
<gene>
    <name evidence="1" type="ORF">CGU03_12815</name>
</gene>
<accession>A0A271VRR2</accession>
<evidence type="ECO:0000313" key="2">
    <source>
        <dbReference type="Proteomes" id="UP000216173"/>
    </source>
</evidence>
<dbReference type="Proteomes" id="UP000216173">
    <property type="component" value="Unassembled WGS sequence"/>
</dbReference>
<evidence type="ECO:0000313" key="1">
    <source>
        <dbReference type="EMBL" id="PAR20245.1"/>
    </source>
</evidence>
<name>A0A271VRR2_VIBMT</name>
<dbReference type="AlphaFoldDB" id="A0A271VRR2"/>
<reference evidence="2" key="1">
    <citation type="submission" date="2017-07" db="EMBL/GenBank/DDBJ databases">
        <authorList>
            <person name="Boucher Y."/>
            <person name="Orata F.D."/>
        </authorList>
    </citation>
    <scope>NUCLEOTIDE SEQUENCE [LARGE SCALE GENOMIC DNA]</scope>
    <source>
        <strain evidence="2">OYP9E10</strain>
    </source>
</reference>
<protein>
    <submittedName>
        <fullName evidence="1">DUF4194 domain-containing protein</fullName>
    </submittedName>
</protein>
<comment type="caution">
    <text evidence="1">The sequence shown here is derived from an EMBL/GenBank/DDBJ whole genome shotgun (WGS) entry which is preliminary data.</text>
</comment>
<organism evidence="1 2">
    <name type="scientific">Vibrio metoecus</name>
    <dbReference type="NCBI Taxonomy" id="1481663"/>
    <lineage>
        <taxon>Bacteria</taxon>
        <taxon>Pseudomonadati</taxon>
        <taxon>Pseudomonadota</taxon>
        <taxon>Gammaproteobacteria</taxon>
        <taxon>Vibrionales</taxon>
        <taxon>Vibrionaceae</taxon>
        <taxon>Vibrio</taxon>
    </lineage>
</organism>
<dbReference type="EMBL" id="NMSH01000020">
    <property type="protein sequence ID" value="PAR20245.1"/>
    <property type="molecule type" value="Genomic_DNA"/>
</dbReference>